<dbReference type="RefSeq" id="WP_044838963.1">
    <property type="nucleotide sequence ID" value="NZ_CP059733.1"/>
</dbReference>
<reference evidence="3 4" key="2">
    <citation type="journal article" date="2022" name="Mar. Drugs">
        <title>Bioassay-Guided Fractionation Leads to the Detection of Cholic Acid Generated by the Rare Thalassomonas sp.</title>
        <authorList>
            <person name="Pheiffer F."/>
            <person name="Schneider Y.K."/>
            <person name="Hansen E.H."/>
            <person name="Andersen J.H."/>
            <person name="Isaksson J."/>
            <person name="Busche T."/>
            <person name="R C."/>
            <person name="Kalinowski J."/>
            <person name="Zyl L.V."/>
            <person name="Trindade M."/>
        </authorList>
    </citation>
    <scope>NUCLEOTIDE SEQUENCE [LARGE SCALE GENOMIC DNA]</scope>
    <source>
        <strain evidence="3 4">XOM25</strain>
    </source>
</reference>
<dbReference type="GO" id="GO:0016747">
    <property type="term" value="F:acyltransferase activity, transferring groups other than amino-acyl groups"/>
    <property type="evidence" value="ECO:0007669"/>
    <property type="project" value="InterPro"/>
</dbReference>
<name>A0AAE9Z722_9GAMM</name>
<dbReference type="EMBL" id="CP059733">
    <property type="protein sequence ID" value="WDE06302.1"/>
    <property type="molecule type" value="Genomic_DNA"/>
</dbReference>
<accession>A0AAE9Z722</accession>
<feature type="transmembrane region" description="Helical" evidence="1">
    <location>
        <begin position="302"/>
        <end position="320"/>
    </location>
</feature>
<dbReference type="PANTHER" id="PTHR23028">
    <property type="entry name" value="ACETYLTRANSFERASE"/>
    <property type="match status" value="1"/>
</dbReference>
<feature type="transmembrane region" description="Helical" evidence="1">
    <location>
        <begin position="210"/>
        <end position="226"/>
    </location>
</feature>
<dbReference type="Pfam" id="PF01757">
    <property type="entry name" value="Acyl_transf_3"/>
    <property type="match status" value="1"/>
</dbReference>
<dbReference type="PANTHER" id="PTHR23028:SF53">
    <property type="entry name" value="ACYL_TRANSF_3 DOMAIN-CONTAINING PROTEIN"/>
    <property type="match status" value="1"/>
</dbReference>
<dbReference type="KEGG" id="tvd:SG34_005090"/>
<evidence type="ECO:0000313" key="4">
    <source>
        <dbReference type="Proteomes" id="UP000032352"/>
    </source>
</evidence>
<gene>
    <name evidence="3" type="ORF">SG34_005090</name>
</gene>
<feature type="transmembrane region" description="Helical" evidence="1">
    <location>
        <begin position="78"/>
        <end position="100"/>
    </location>
</feature>
<keyword evidence="1" id="KW-0812">Transmembrane</keyword>
<protein>
    <submittedName>
        <fullName evidence="3">Acyltransferase</fullName>
    </submittedName>
</protein>
<reference evidence="3 4" key="1">
    <citation type="journal article" date="2015" name="Genome Announc.">
        <title>Draft Genome Sequences of Marine Isolates of Thalassomonas viridans and Thalassomonas actiniarum.</title>
        <authorList>
            <person name="Olonade I."/>
            <person name="van Zyl L.J."/>
            <person name="Trindade M."/>
        </authorList>
    </citation>
    <scope>NUCLEOTIDE SEQUENCE [LARGE SCALE GENOMIC DNA]</scope>
    <source>
        <strain evidence="3 4">XOM25</strain>
    </source>
</reference>
<keyword evidence="3" id="KW-0808">Transferase</keyword>
<proteinExistence type="predicted"/>
<evidence type="ECO:0000259" key="2">
    <source>
        <dbReference type="Pfam" id="PF01757"/>
    </source>
</evidence>
<feature type="transmembrane region" description="Helical" evidence="1">
    <location>
        <begin position="41"/>
        <end position="58"/>
    </location>
</feature>
<feature type="domain" description="Acyltransferase 3" evidence="2">
    <location>
        <begin position="5"/>
        <end position="316"/>
    </location>
</feature>
<keyword evidence="3" id="KW-0012">Acyltransferase</keyword>
<dbReference type="GO" id="GO:0000271">
    <property type="term" value="P:polysaccharide biosynthetic process"/>
    <property type="evidence" value="ECO:0007669"/>
    <property type="project" value="TreeGrafter"/>
</dbReference>
<feature type="transmembrane region" description="Helical" evidence="1">
    <location>
        <begin position="179"/>
        <end position="198"/>
    </location>
</feature>
<feature type="transmembrane region" description="Helical" evidence="1">
    <location>
        <begin position="148"/>
        <end position="167"/>
    </location>
</feature>
<dbReference type="Proteomes" id="UP000032352">
    <property type="component" value="Chromosome"/>
</dbReference>
<feature type="transmembrane region" description="Helical" evidence="1">
    <location>
        <begin position="120"/>
        <end position="141"/>
    </location>
</feature>
<evidence type="ECO:0000256" key="1">
    <source>
        <dbReference type="SAM" id="Phobius"/>
    </source>
</evidence>
<sequence>MEIRKLNMLRALAALIVLISHFSDAAGWLDACLGGRAGQYGVMLFFLLSGFLMSYLYFDREFSKQNIKQYALARGGRVLPLFLLVVFISYISPFFGYEGLYPISEFETLVSHLVFIYGDSVLWTIAPEIHFYVIFIGLWFLASWRPGYIYVLIAASLVLLFLANFPRPHGSIQGFQYDLHLFRSLPYFLVGVLLGMHYKSFKVPEYLNKSWFILALVLIPVMFPQFSPVVSDAKTRMWLSYEVLFVMSAVFFCIVFLVPDRSIMLSNKLGDFLGRISYSLYLLHMPILSTVNELDIQVEMKLLLFLLLSVVAAFISYETIEKPVLKLVRSVAANKYSSQPVDSVIAQPGHANR</sequence>
<dbReference type="InterPro" id="IPR050879">
    <property type="entry name" value="Acyltransferase_3"/>
</dbReference>
<dbReference type="GO" id="GO:0016020">
    <property type="term" value="C:membrane"/>
    <property type="evidence" value="ECO:0007669"/>
    <property type="project" value="TreeGrafter"/>
</dbReference>
<evidence type="ECO:0000313" key="3">
    <source>
        <dbReference type="EMBL" id="WDE06302.1"/>
    </source>
</evidence>
<dbReference type="InterPro" id="IPR002656">
    <property type="entry name" value="Acyl_transf_3_dom"/>
</dbReference>
<organism evidence="3 4">
    <name type="scientific">Thalassomonas viridans</name>
    <dbReference type="NCBI Taxonomy" id="137584"/>
    <lineage>
        <taxon>Bacteria</taxon>
        <taxon>Pseudomonadati</taxon>
        <taxon>Pseudomonadota</taxon>
        <taxon>Gammaproteobacteria</taxon>
        <taxon>Alteromonadales</taxon>
        <taxon>Colwelliaceae</taxon>
        <taxon>Thalassomonas</taxon>
    </lineage>
</organism>
<keyword evidence="1" id="KW-0472">Membrane</keyword>
<keyword evidence="4" id="KW-1185">Reference proteome</keyword>
<feature type="transmembrane region" description="Helical" evidence="1">
    <location>
        <begin position="238"/>
        <end position="260"/>
    </location>
</feature>
<dbReference type="AlphaFoldDB" id="A0AAE9Z722"/>
<keyword evidence="1" id="KW-1133">Transmembrane helix</keyword>